<keyword evidence="13" id="KW-0393">Immunoglobulin domain</keyword>
<keyword evidence="4" id="KW-1003">Cell membrane</keyword>
<evidence type="ECO:0000259" key="18">
    <source>
        <dbReference type="PROSITE" id="PS50026"/>
    </source>
</evidence>
<evidence type="ECO:0000256" key="1">
    <source>
        <dbReference type="ARBA" id="ARBA00004251"/>
    </source>
</evidence>
<dbReference type="GO" id="GO:0048513">
    <property type="term" value="P:animal organ development"/>
    <property type="evidence" value="ECO:0007669"/>
    <property type="project" value="TreeGrafter"/>
</dbReference>
<evidence type="ECO:0000256" key="12">
    <source>
        <dbReference type="ARBA" id="ARBA00023180"/>
    </source>
</evidence>
<name>A0A7K8JN69_9AVES</name>
<protein>
    <recommendedName>
        <fullName evidence="14">Pro-neuregulin-1, membrane-bound isoform</fullName>
    </recommendedName>
</protein>
<feature type="compositionally biased region" description="Basic residues" evidence="16">
    <location>
        <begin position="586"/>
        <end position="596"/>
    </location>
</feature>
<reference evidence="19 20" key="1">
    <citation type="submission" date="2019-09" db="EMBL/GenBank/DDBJ databases">
        <title>Bird 10,000 Genomes (B10K) Project - Family phase.</title>
        <authorList>
            <person name="Zhang G."/>
        </authorList>
    </citation>
    <scope>NUCLEOTIDE SEQUENCE [LARGE SCALE GENOMIC DNA]</scope>
    <source>
        <strain evidence="19">B10K-CU-031-23</strain>
    </source>
</reference>
<dbReference type="GO" id="GO:0008083">
    <property type="term" value="F:growth factor activity"/>
    <property type="evidence" value="ECO:0007669"/>
    <property type="project" value="UniProtKB-KW"/>
</dbReference>
<comment type="caution">
    <text evidence="19">The sequence shown here is derived from an EMBL/GenBank/DDBJ whole genome shotgun (WGS) entry which is preliminary data.</text>
</comment>
<feature type="non-terminal residue" evidence="19">
    <location>
        <position position="1"/>
    </location>
</feature>
<dbReference type="PRINTS" id="PR01089">
    <property type="entry name" value="NEUREGULIN"/>
</dbReference>
<feature type="region of interest" description="Disordered" evidence="16">
    <location>
        <begin position="377"/>
        <end position="406"/>
    </location>
</feature>
<dbReference type="GO" id="GO:0007399">
    <property type="term" value="P:nervous system development"/>
    <property type="evidence" value="ECO:0007669"/>
    <property type="project" value="InterPro"/>
</dbReference>
<sequence>MSEVAADTFPSPSAQLSPDASLNRLPAEENMPGTQREDRRVQGIAGLATTCCVCLEAERLKGCLNSEKICIAPILACLLSLCLCIAGLKWVFVDKIFEYDSPTHLDPGRIGQDPKSAVDPTALPAWVPSEVYPSPFPVPSPKSKVEVTVQTDSLLVPSKPFLQPSLYNRILDVGLLSSAAPSLSPPALEPTTASQAQATETNLQAAPKLSTSTSTTGTSHLTKCDVKQKAFCVNGGECYMVKDLPNPPRYLCRCPNEFTGDRCQNYVMASFYSTSTTFLSAAELYQKRVLTITGICIALLVVGIMCVVAYCKTKKQRKKLHDRLRQSLRSERNNVMNMANGPHHPSPPPDNVQLVNQYVSKNIISSEHVIERETETSFSTSHYTSTTHHSVTVTQTSSHSWSNGHTESILSESHSVLVSSSLENSRHTSPAGPRGRLNGISGPREGNSFLRHARETPDSYRDSPHSERYVSAMTTPARMSPVDFHTPTSPKSPPSKMSPPTSSLTVSVPSVAVSPFIEEERPLLLVTPPRLREKYDHHLQQFNSFHHNPAHESNSLPPSPLRIVEDEEYETTQEYEPVQEPPKKLTNSRRVKRTKPNGHISSRVEVNSDTSSENSSSETETEDERIGEDTPFLSIPNPVVTSLEPAAAYRLAESRTNPANRFSTPEELQARLSSVIANQDPIAV</sequence>
<dbReference type="PANTHER" id="PTHR11100">
    <property type="entry name" value="HEREGULIN-NEUREGULIN FAMILY MEMBER"/>
    <property type="match status" value="1"/>
</dbReference>
<dbReference type="PANTHER" id="PTHR11100:SF7">
    <property type="entry name" value="PRO-NEUREGULIN-1, MEMBRANE-BOUND ISOFORM"/>
    <property type="match status" value="1"/>
</dbReference>
<feature type="transmembrane region" description="Helical" evidence="17">
    <location>
        <begin position="289"/>
        <end position="311"/>
    </location>
</feature>
<evidence type="ECO:0000313" key="20">
    <source>
        <dbReference type="Proteomes" id="UP000533896"/>
    </source>
</evidence>
<dbReference type="SUPFAM" id="SSF57196">
    <property type="entry name" value="EGF/Laminin"/>
    <property type="match status" value="1"/>
</dbReference>
<dbReference type="InterPro" id="IPR000742">
    <property type="entry name" value="EGF"/>
</dbReference>
<feature type="compositionally biased region" description="Basic and acidic residues" evidence="16">
    <location>
        <begin position="452"/>
        <end position="468"/>
    </location>
</feature>
<evidence type="ECO:0000256" key="2">
    <source>
        <dbReference type="ARBA" id="ARBA00004613"/>
    </source>
</evidence>
<feature type="region of interest" description="Disordered" evidence="16">
    <location>
        <begin position="419"/>
        <end position="503"/>
    </location>
</feature>
<dbReference type="GO" id="GO:0045499">
    <property type="term" value="F:chemorepellent activity"/>
    <property type="evidence" value="ECO:0007669"/>
    <property type="project" value="TreeGrafter"/>
</dbReference>
<feature type="compositionally biased region" description="Polar residues" evidence="16">
    <location>
        <begin position="10"/>
        <end position="20"/>
    </location>
</feature>
<evidence type="ECO:0000256" key="14">
    <source>
        <dbReference type="ARBA" id="ARBA00034341"/>
    </source>
</evidence>
<dbReference type="PROSITE" id="PS00022">
    <property type="entry name" value="EGF_1"/>
    <property type="match status" value="1"/>
</dbReference>
<feature type="compositionally biased region" description="Polar residues" evidence="16">
    <location>
        <begin position="191"/>
        <end position="204"/>
    </location>
</feature>
<dbReference type="GO" id="GO:0030154">
    <property type="term" value="P:cell differentiation"/>
    <property type="evidence" value="ECO:0007669"/>
    <property type="project" value="TreeGrafter"/>
</dbReference>
<dbReference type="Proteomes" id="UP000533896">
    <property type="component" value="Unassembled WGS sequence"/>
</dbReference>
<evidence type="ECO:0000313" key="19">
    <source>
        <dbReference type="EMBL" id="NXE06229.1"/>
    </source>
</evidence>
<dbReference type="Pfam" id="PF02158">
    <property type="entry name" value="Neuregulin"/>
    <property type="match status" value="1"/>
</dbReference>
<dbReference type="GO" id="GO:0005615">
    <property type="term" value="C:extracellular space"/>
    <property type="evidence" value="ECO:0007669"/>
    <property type="project" value="TreeGrafter"/>
</dbReference>
<dbReference type="CDD" id="cd00053">
    <property type="entry name" value="EGF"/>
    <property type="match status" value="1"/>
</dbReference>
<feature type="region of interest" description="Disordered" evidence="16">
    <location>
        <begin position="1"/>
        <end position="39"/>
    </location>
</feature>
<evidence type="ECO:0000256" key="9">
    <source>
        <dbReference type="ARBA" id="ARBA00023030"/>
    </source>
</evidence>
<keyword evidence="5" id="KW-0964">Secreted</keyword>
<keyword evidence="20" id="KW-1185">Reference proteome</keyword>
<comment type="subcellular location">
    <subcellularLocation>
        <location evidence="1">Cell membrane</location>
        <topology evidence="1">Single-pass type I membrane protein</topology>
    </subcellularLocation>
    <subcellularLocation>
        <location evidence="2">Secreted</location>
    </subcellularLocation>
</comment>
<dbReference type="GO" id="GO:0035556">
    <property type="term" value="P:intracellular signal transduction"/>
    <property type="evidence" value="ECO:0007669"/>
    <property type="project" value="TreeGrafter"/>
</dbReference>
<proteinExistence type="inferred from homology"/>
<keyword evidence="11 15" id="KW-1015">Disulfide bond</keyword>
<dbReference type="AlphaFoldDB" id="A0A7K8JN69"/>
<keyword evidence="6 15" id="KW-0245">EGF-like domain</keyword>
<evidence type="ECO:0000256" key="6">
    <source>
        <dbReference type="ARBA" id="ARBA00022536"/>
    </source>
</evidence>
<evidence type="ECO:0000256" key="8">
    <source>
        <dbReference type="ARBA" id="ARBA00022989"/>
    </source>
</evidence>
<evidence type="ECO:0000256" key="3">
    <source>
        <dbReference type="ARBA" id="ARBA00008216"/>
    </source>
</evidence>
<keyword evidence="9" id="KW-0339">Growth factor</keyword>
<dbReference type="GO" id="GO:0030296">
    <property type="term" value="F:protein tyrosine kinase activator activity"/>
    <property type="evidence" value="ECO:0007669"/>
    <property type="project" value="TreeGrafter"/>
</dbReference>
<keyword evidence="8 17" id="KW-1133">Transmembrane helix</keyword>
<feature type="domain" description="EGF-like" evidence="18">
    <location>
        <begin position="220"/>
        <end position="264"/>
    </location>
</feature>
<evidence type="ECO:0000256" key="4">
    <source>
        <dbReference type="ARBA" id="ARBA00022475"/>
    </source>
</evidence>
<evidence type="ECO:0000256" key="10">
    <source>
        <dbReference type="ARBA" id="ARBA00023136"/>
    </source>
</evidence>
<evidence type="ECO:0000256" key="16">
    <source>
        <dbReference type="SAM" id="MobiDB-lite"/>
    </source>
</evidence>
<keyword evidence="10 17" id="KW-0472">Membrane</keyword>
<dbReference type="SMART" id="SM00181">
    <property type="entry name" value="EGF"/>
    <property type="match status" value="1"/>
</dbReference>
<feature type="disulfide bond" evidence="15">
    <location>
        <begin position="254"/>
        <end position="263"/>
    </location>
</feature>
<feature type="region of interest" description="Disordered" evidence="16">
    <location>
        <begin position="184"/>
        <end position="214"/>
    </location>
</feature>
<evidence type="ECO:0000256" key="15">
    <source>
        <dbReference type="PROSITE-ProRule" id="PRU00076"/>
    </source>
</evidence>
<comment type="caution">
    <text evidence="15">Lacks conserved residue(s) required for the propagation of feature annotation.</text>
</comment>
<dbReference type="EMBL" id="VWYV01000110">
    <property type="protein sequence ID" value="NXE06229.1"/>
    <property type="molecule type" value="Genomic_DNA"/>
</dbReference>
<evidence type="ECO:0000256" key="17">
    <source>
        <dbReference type="SAM" id="Phobius"/>
    </source>
</evidence>
<dbReference type="FunFam" id="2.10.25.10:FF:000073">
    <property type="entry name" value="Pro-neuregulin-1, membrane-bound isoform A"/>
    <property type="match status" value="1"/>
</dbReference>
<feature type="compositionally biased region" description="Low complexity" evidence="16">
    <location>
        <begin position="604"/>
        <end position="618"/>
    </location>
</feature>
<dbReference type="InterPro" id="IPR040180">
    <property type="entry name" value="Neuregulin"/>
</dbReference>
<feature type="non-terminal residue" evidence="19">
    <location>
        <position position="684"/>
    </location>
</feature>
<dbReference type="GO" id="GO:0005886">
    <property type="term" value="C:plasma membrane"/>
    <property type="evidence" value="ECO:0007669"/>
    <property type="project" value="UniProtKB-SubCell"/>
</dbReference>
<dbReference type="OrthoDB" id="8747558at2759"/>
<dbReference type="InterPro" id="IPR002154">
    <property type="entry name" value="Neuregulin_C"/>
</dbReference>
<comment type="similarity">
    <text evidence="3">Belongs to the neuregulin family.</text>
</comment>
<evidence type="ECO:0000256" key="11">
    <source>
        <dbReference type="ARBA" id="ARBA00023157"/>
    </source>
</evidence>
<evidence type="ECO:0000256" key="7">
    <source>
        <dbReference type="ARBA" id="ARBA00022692"/>
    </source>
</evidence>
<keyword evidence="12" id="KW-0325">Glycoprotein</keyword>
<organism evidence="19 20">
    <name type="scientific">Lophotis ruficrista</name>
    <dbReference type="NCBI Taxonomy" id="172689"/>
    <lineage>
        <taxon>Eukaryota</taxon>
        <taxon>Metazoa</taxon>
        <taxon>Chordata</taxon>
        <taxon>Craniata</taxon>
        <taxon>Vertebrata</taxon>
        <taxon>Euteleostomi</taxon>
        <taxon>Archelosauria</taxon>
        <taxon>Archosauria</taxon>
        <taxon>Dinosauria</taxon>
        <taxon>Saurischia</taxon>
        <taxon>Theropoda</taxon>
        <taxon>Coelurosauria</taxon>
        <taxon>Aves</taxon>
        <taxon>Neognathae</taxon>
        <taxon>Neoaves</taxon>
        <taxon>Otidimorphae</taxon>
        <taxon>Otidiformes</taxon>
        <taxon>Otididae</taxon>
        <taxon>Lophotis</taxon>
    </lineage>
</organism>
<keyword evidence="7 17" id="KW-0812">Transmembrane</keyword>
<dbReference type="PROSITE" id="PS50026">
    <property type="entry name" value="EGF_3"/>
    <property type="match status" value="1"/>
</dbReference>
<accession>A0A7K8JN69</accession>
<evidence type="ECO:0000256" key="5">
    <source>
        <dbReference type="ARBA" id="ARBA00022525"/>
    </source>
</evidence>
<feature type="region of interest" description="Disordered" evidence="16">
    <location>
        <begin position="568"/>
        <end position="639"/>
    </location>
</feature>
<evidence type="ECO:0000256" key="13">
    <source>
        <dbReference type="ARBA" id="ARBA00023319"/>
    </source>
</evidence>
<dbReference type="InterPro" id="IPR018250">
    <property type="entry name" value="NRG1"/>
</dbReference>
<gene>
    <name evidence="19" type="primary">Nrg1</name>
    <name evidence="19" type="ORF">LOPRUF_R00817</name>
</gene>
<feature type="transmembrane region" description="Helical" evidence="17">
    <location>
        <begin position="69"/>
        <end position="92"/>
    </location>
</feature>
<dbReference type="Gene3D" id="2.10.25.10">
    <property type="entry name" value="Laminin"/>
    <property type="match status" value="1"/>
</dbReference>